<name>A0A1T5DHA1_9BACT</name>
<keyword evidence="3" id="KW-1185">Reference proteome</keyword>
<dbReference type="AlphaFoldDB" id="A0A1T5DHA1"/>
<dbReference type="EMBL" id="FUZA01000002">
    <property type="protein sequence ID" value="SKB71105.1"/>
    <property type="molecule type" value="Genomic_DNA"/>
</dbReference>
<feature type="domain" description="AB hydrolase-1" evidence="1">
    <location>
        <begin position="7"/>
        <end position="155"/>
    </location>
</feature>
<accession>A0A1T5DHA1</accession>
<evidence type="ECO:0000313" key="3">
    <source>
        <dbReference type="Proteomes" id="UP000190897"/>
    </source>
</evidence>
<dbReference type="Proteomes" id="UP000190897">
    <property type="component" value="Unassembled WGS sequence"/>
</dbReference>
<dbReference type="Gene3D" id="3.40.50.1820">
    <property type="entry name" value="alpha/beta hydrolase"/>
    <property type="match status" value="1"/>
</dbReference>
<dbReference type="SUPFAM" id="SSF53474">
    <property type="entry name" value="alpha/beta-Hydrolases"/>
    <property type="match status" value="1"/>
</dbReference>
<proteinExistence type="predicted"/>
<protein>
    <recommendedName>
        <fullName evidence="1">AB hydrolase-1 domain-containing protein</fullName>
    </recommendedName>
</protein>
<dbReference type="RefSeq" id="WP_082214180.1">
    <property type="nucleotide sequence ID" value="NZ_FUZA01000002.1"/>
</dbReference>
<dbReference type="InterPro" id="IPR000073">
    <property type="entry name" value="AB_hydrolase_1"/>
</dbReference>
<dbReference type="InterPro" id="IPR029058">
    <property type="entry name" value="AB_hydrolase_fold"/>
</dbReference>
<evidence type="ECO:0000313" key="2">
    <source>
        <dbReference type="EMBL" id="SKB71105.1"/>
    </source>
</evidence>
<dbReference type="OrthoDB" id="9804993at2"/>
<sequence>MQKQITFFHGGGSQEDYSADEKLVASLRRELGSEYTVHYPFLPNDGSPDLGRREQIGRAILSGENGVILVGHSLGASMLLAYLSENAITKNIGGIFLLAAPFWQGDEDWVEAFKLRPDFAGNIDKKIPLFFYHCIDDEEVPFSQMAFYKEQLPWGTFKEIARGGHQFGNDLKIVADDIKSM</sequence>
<evidence type="ECO:0000259" key="1">
    <source>
        <dbReference type="Pfam" id="PF12697"/>
    </source>
</evidence>
<dbReference type="Pfam" id="PF12697">
    <property type="entry name" value="Abhydrolase_6"/>
    <property type="match status" value="1"/>
</dbReference>
<reference evidence="3" key="1">
    <citation type="submission" date="2017-02" db="EMBL/GenBank/DDBJ databases">
        <authorList>
            <person name="Varghese N."/>
            <person name="Submissions S."/>
        </authorList>
    </citation>
    <scope>NUCLEOTIDE SEQUENCE [LARGE SCALE GENOMIC DNA]</scope>
    <source>
        <strain evidence="3">DSM 22270</strain>
    </source>
</reference>
<gene>
    <name evidence="2" type="ORF">SAMN05660293_01612</name>
</gene>
<organism evidence="2 3">
    <name type="scientific">Dyadobacter psychrophilus</name>
    <dbReference type="NCBI Taxonomy" id="651661"/>
    <lineage>
        <taxon>Bacteria</taxon>
        <taxon>Pseudomonadati</taxon>
        <taxon>Bacteroidota</taxon>
        <taxon>Cytophagia</taxon>
        <taxon>Cytophagales</taxon>
        <taxon>Spirosomataceae</taxon>
        <taxon>Dyadobacter</taxon>
    </lineage>
</organism>
<dbReference type="STRING" id="651661.SAMN05660293_01612"/>